<keyword evidence="1" id="KW-0472">Membrane</keyword>
<dbReference type="AlphaFoldDB" id="A0A2M6W0R4"/>
<reference evidence="3" key="1">
    <citation type="submission" date="2017-09" db="EMBL/GenBank/DDBJ databases">
        <title>Depth-based differentiation of microbial function through sediment-hosted aquifers and enrichment of novel symbionts in the deep terrestrial subsurface.</title>
        <authorList>
            <person name="Probst A.J."/>
            <person name="Ladd B."/>
            <person name="Jarett J.K."/>
            <person name="Geller-Mcgrath D.E."/>
            <person name="Sieber C.M.K."/>
            <person name="Emerson J.B."/>
            <person name="Anantharaman K."/>
            <person name="Thomas B.C."/>
            <person name="Malmstrom R."/>
            <person name="Stieglmeier M."/>
            <person name="Klingl A."/>
            <person name="Woyke T."/>
            <person name="Ryan C.M."/>
            <person name="Banfield J.F."/>
        </authorList>
    </citation>
    <scope>NUCLEOTIDE SEQUENCE [LARGE SCALE GENOMIC DNA]</scope>
</reference>
<dbReference type="EMBL" id="PFBZ01000148">
    <property type="protein sequence ID" value="PIT86397.1"/>
    <property type="molecule type" value="Genomic_DNA"/>
</dbReference>
<accession>A0A2M6W0R4</accession>
<keyword evidence="1" id="KW-0812">Transmembrane</keyword>
<proteinExistence type="predicted"/>
<organism evidence="2 3">
    <name type="scientific">Candidatus Magasanikbacteria bacterium CG10_big_fil_rev_8_21_14_0_10_43_6</name>
    <dbReference type="NCBI Taxonomy" id="1974650"/>
    <lineage>
        <taxon>Bacteria</taxon>
        <taxon>Candidatus Magasanikiibacteriota</taxon>
    </lineage>
</organism>
<name>A0A2M6W0R4_9BACT</name>
<evidence type="ECO:0000256" key="1">
    <source>
        <dbReference type="SAM" id="Phobius"/>
    </source>
</evidence>
<dbReference type="Proteomes" id="UP000229362">
    <property type="component" value="Unassembled WGS sequence"/>
</dbReference>
<evidence type="ECO:0000313" key="3">
    <source>
        <dbReference type="Proteomes" id="UP000229362"/>
    </source>
</evidence>
<keyword evidence="1" id="KW-1133">Transmembrane helix</keyword>
<gene>
    <name evidence="2" type="ORF">COU33_03400</name>
</gene>
<protein>
    <submittedName>
        <fullName evidence="2">Uncharacterized protein</fullName>
    </submittedName>
</protein>
<sequence>MNITKNRHTIHQRRGVEYKHIESLRILYIIISGGITLSIGLIVFFIYSNVYQALEDANTIIILRSELGIETIDFDKLETVRAACTGKCIAPLGPLTRDPFSDVMVSPQTSTTPAVAETDI</sequence>
<feature type="transmembrane region" description="Helical" evidence="1">
    <location>
        <begin position="26"/>
        <end position="47"/>
    </location>
</feature>
<comment type="caution">
    <text evidence="2">The sequence shown here is derived from an EMBL/GenBank/DDBJ whole genome shotgun (WGS) entry which is preliminary data.</text>
</comment>
<evidence type="ECO:0000313" key="2">
    <source>
        <dbReference type="EMBL" id="PIT86397.1"/>
    </source>
</evidence>